<dbReference type="EMBL" id="FN649117">
    <property type="protein sequence ID" value="CBJ27975.1"/>
    <property type="molecule type" value="Genomic_DNA"/>
</dbReference>
<reference evidence="2 3" key="1">
    <citation type="journal article" date="2010" name="Nature">
        <title>The Ectocarpus genome and the independent evolution of multicellularity in brown algae.</title>
        <authorList>
            <person name="Cock J.M."/>
            <person name="Sterck L."/>
            <person name="Rouze P."/>
            <person name="Scornet D."/>
            <person name="Allen A.E."/>
            <person name="Amoutzias G."/>
            <person name="Anthouard V."/>
            <person name="Artiguenave F."/>
            <person name="Aury J.M."/>
            <person name="Badger J.H."/>
            <person name="Beszteri B."/>
            <person name="Billiau K."/>
            <person name="Bonnet E."/>
            <person name="Bothwell J.H."/>
            <person name="Bowler C."/>
            <person name="Boyen C."/>
            <person name="Brownlee C."/>
            <person name="Carrano C.J."/>
            <person name="Charrier B."/>
            <person name="Cho G.Y."/>
            <person name="Coelho S.M."/>
            <person name="Collen J."/>
            <person name="Corre E."/>
            <person name="Da Silva C."/>
            <person name="Delage L."/>
            <person name="Delaroque N."/>
            <person name="Dittami S.M."/>
            <person name="Doulbeau S."/>
            <person name="Elias M."/>
            <person name="Farnham G."/>
            <person name="Gachon C.M."/>
            <person name="Gschloessl B."/>
            <person name="Heesch S."/>
            <person name="Jabbari K."/>
            <person name="Jubin C."/>
            <person name="Kawai H."/>
            <person name="Kimura K."/>
            <person name="Kloareg B."/>
            <person name="Kupper F.C."/>
            <person name="Lang D."/>
            <person name="Le Bail A."/>
            <person name="Leblanc C."/>
            <person name="Lerouge P."/>
            <person name="Lohr M."/>
            <person name="Lopez P.J."/>
            <person name="Martens C."/>
            <person name="Maumus F."/>
            <person name="Michel G."/>
            <person name="Miranda-Saavedra D."/>
            <person name="Morales J."/>
            <person name="Moreau H."/>
            <person name="Motomura T."/>
            <person name="Nagasato C."/>
            <person name="Napoli C.A."/>
            <person name="Nelson D.R."/>
            <person name="Nyvall-Collen P."/>
            <person name="Peters A.F."/>
            <person name="Pommier C."/>
            <person name="Potin P."/>
            <person name="Poulain J."/>
            <person name="Quesneville H."/>
            <person name="Read B."/>
            <person name="Rensing S.A."/>
            <person name="Ritter A."/>
            <person name="Rousvoal S."/>
            <person name="Samanta M."/>
            <person name="Samson G."/>
            <person name="Schroeder D.C."/>
            <person name="Segurens B."/>
            <person name="Strittmatter M."/>
            <person name="Tonon T."/>
            <person name="Tregear J.W."/>
            <person name="Valentin K."/>
            <person name="von Dassow P."/>
            <person name="Yamagishi T."/>
            <person name="Van de Peer Y."/>
            <person name="Wincker P."/>
        </authorList>
    </citation>
    <scope>NUCLEOTIDE SEQUENCE [LARGE SCALE GENOMIC DNA]</scope>
    <source>
        <strain evidence="3">Ec32 / CCAP1310/4</strain>
    </source>
</reference>
<dbReference type="OrthoDB" id="10325907at2759"/>
<organism evidence="2 3">
    <name type="scientific">Ectocarpus siliculosus</name>
    <name type="common">Brown alga</name>
    <name type="synonym">Conferva siliculosa</name>
    <dbReference type="NCBI Taxonomy" id="2880"/>
    <lineage>
        <taxon>Eukaryota</taxon>
        <taxon>Sar</taxon>
        <taxon>Stramenopiles</taxon>
        <taxon>Ochrophyta</taxon>
        <taxon>PX clade</taxon>
        <taxon>Phaeophyceae</taxon>
        <taxon>Ectocarpales</taxon>
        <taxon>Ectocarpaceae</taxon>
        <taxon>Ectocarpus</taxon>
    </lineage>
</organism>
<dbReference type="Proteomes" id="UP000002630">
    <property type="component" value="Linkage Group LG33"/>
</dbReference>
<accession>D7G8C3</accession>
<sequence length="511" mass="55410">MAASTSSPNVTDALLEPEHALSQDSFTKERRKKPYRAARLTKHSGALFEEGLAPASTSSGEYDRDVSQAAASPLSRRLRRALSRGIDPAARVRSFKRSPATPKPGSADTSHISPPSGFSAGGSNVVSDDDVSSQGEEERDWETIVGQDGIKPAMGLTSFHSQKHGFRLWVQPDSVPVRFLQDQQASGPVRVGDLSQTVSLEGGELQGVLEVECLPCERRFDAPLMLDFLVDGDSHGDRIIDSHGRIQYEILIKDSHSERWIRDPEPSIPLEIVQDNQGKVYVRAHVLHFSCWGLFKTKPLVFGPEQYHTQTIPWAQRRRNQSVIKNNTPGSVDIHIYAMRMSQWSAALESVKAGVGIEGFQGNFEFTGDVHENVNPAALVPQMVTIPSGHSHWIEVPRVGAGFRSSRKAVVIIVTESNDESGGTRVRMEAVEHLRSKTMLTVTLRVCEEGKVIGSPAAAESGGILSQVMRVIQNQVNATPHNPPSTAARTNTATGAGAGSLFVASPAIAGV</sequence>
<proteinExistence type="predicted"/>
<name>D7G8C3_ECTSI</name>
<feature type="compositionally biased region" description="Acidic residues" evidence="1">
    <location>
        <begin position="127"/>
        <end position="140"/>
    </location>
</feature>
<feature type="region of interest" description="Disordered" evidence="1">
    <location>
        <begin position="1"/>
        <end position="141"/>
    </location>
</feature>
<dbReference type="AlphaFoldDB" id="D7G8C3"/>
<dbReference type="EMBL" id="FN649758">
    <property type="protein sequence ID" value="CBJ27975.1"/>
    <property type="molecule type" value="Genomic_DNA"/>
</dbReference>
<evidence type="ECO:0000256" key="1">
    <source>
        <dbReference type="SAM" id="MobiDB-lite"/>
    </source>
</evidence>
<protein>
    <submittedName>
        <fullName evidence="2">Uncharacterized protein</fullName>
    </submittedName>
</protein>
<feature type="compositionally biased region" description="Basic residues" evidence="1">
    <location>
        <begin position="29"/>
        <end position="42"/>
    </location>
</feature>
<evidence type="ECO:0000313" key="3">
    <source>
        <dbReference type="Proteomes" id="UP000002630"/>
    </source>
</evidence>
<evidence type="ECO:0000313" key="2">
    <source>
        <dbReference type="EMBL" id="CBJ27975.1"/>
    </source>
</evidence>
<gene>
    <name evidence="2" type="ORF">Esi_0088_0067</name>
</gene>
<feature type="compositionally biased region" description="Polar residues" evidence="1">
    <location>
        <begin position="1"/>
        <end position="10"/>
    </location>
</feature>
<keyword evidence="3" id="KW-1185">Reference proteome</keyword>
<dbReference type="InParanoid" id="D7G8C3"/>